<feature type="compositionally biased region" description="Basic and acidic residues" evidence="1">
    <location>
        <begin position="912"/>
        <end position="922"/>
    </location>
</feature>
<proteinExistence type="predicted"/>
<dbReference type="InterPro" id="IPR052579">
    <property type="entry name" value="Zinc_finger_SWIM"/>
</dbReference>
<dbReference type="PANTHER" id="PTHR31569:SF4">
    <property type="entry name" value="SWIM-TYPE DOMAIN-CONTAINING PROTEIN"/>
    <property type="match status" value="1"/>
</dbReference>
<feature type="compositionally biased region" description="Basic and acidic residues" evidence="1">
    <location>
        <begin position="1"/>
        <end position="20"/>
    </location>
</feature>
<evidence type="ECO:0000313" key="3">
    <source>
        <dbReference type="EMBL" id="ETN18577.1"/>
    </source>
</evidence>
<feature type="region of interest" description="Disordered" evidence="1">
    <location>
        <begin position="1"/>
        <end position="85"/>
    </location>
</feature>
<dbReference type="VEuPathDB" id="FungiDB:PPTG_04142"/>
<feature type="compositionally biased region" description="Polar residues" evidence="1">
    <location>
        <begin position="893"/>
        <end position="909"/>
    </location>
</feature>
<dbReference type="RefSeq" id="XP_008896223.1">
    <property type="nucleotide sequence ID" value="XM_008897975.1"/>
</dbReference>
<sequence>MTSREEGRDRRWEAARPDVRLKKKRRVHGRDMSRAISKEDEGSDENDGDPDYHPLLDSEEAEELYTNSDESTEDQPVPTQRTLSDLSVPSPIRKFVPSIENHEFSSWEEFESFRERYEKEHFVCNRIRDSRTVKWWSNKYPHRALPSSFEYAFRRYACTLGCRQKSRGSGKRTVRTERFRGCAAEFRAVLALSESDKGRWVVKVQNEMRCHNHNLTKQLYVAMKRCKDLIDDTLLEQLEAFVETSTSTKQMTDYVSRKTGLPFTPQQIRNLINSRLGGVGTEDRVKAVITEFVQSSANHCLLIQDEWGLTIGIVLQNAAQKEIFKRWGENLVLDWTHNTNNIGFYLGSLVVTVANGRGISAVDFLCMNQQKETLQAVLRYFKKQNPSWTGVESLTIDKDFTEMAALQVEFPDANIFLCQFHVLRYIRRMLGTRAYFVSFVKRAEVEDLFRSLLYASSRQRYLTRKLVFEKRVHEISPGFLEYFRRCWDTCSERWSNYGRRRRFSAGNTTTNRIESSWNQFKQLLGKKSSIDKCLQVVVQQQSCVLRDFLTSIGGYLVKSPNVIGSRPPLAALGQVLSPYCFERVRRQWDYHISYGAEWRWHYSATPTGDVYKLASAIGTGVEVVWVPGDVCMCNCLFQVSTRLPCQHLFSVMVKCRDMPVFDVAQLSTRWSMPKAATVEPIMAETLQHLYDVRDAKYVDNQASTAPYRFGAAKRRVGYAKVKRGEHCDQAVLSDCEKFNVVQAEFFPLIRAMQRLPSHEFYPRFAELRSILATFKRKWNMDTTNIPTEGAVDGGLDHEADSEFSSEIEADDAAYYGVSDQDQLDGTTLHAVAHSQEDASGNGSPVTQNDSSGDAEIDLDTCCVEDPSQVTQPDLVISEASQELLEMAVRADDTSTAVSTTGNAQRAFETTESEPKANKKESATSDTTSDIAQRAQLPRGNEVSSDSRGVDVINLPKPSVATPRSGKKRTRLGIIYGNCDCPIRLDEFLTWAVAYPDLNRVREIIDRFPVRFDQMILRKRTPVVVMRKAAPSDFVYNFLLPQGIQASITSELIQWASDNNYVECVEDDEPDSIPVAYYSENKDWAFSLKFTELVHDVYAVRGDIDSYKEDLAWVERDWPHEASICLPFLPIVTHSLRDAAHEVAQRLAESWLSRRFTFRAGIKGSGGRAELRGILGFLAGKTRLNDVVMHAMLQRICSGISKSFAIDPVNVIERKMKFPSYPLSRYSHVVVPVYMKTLEHWMIQIVELPAMSQSETQLRNVALVLYDPLGPGHNSRFFEDTWSSYTLPLLKEWSRRDCALIQAKSGSKSTQLGRGDTIREIEQPKEITLTEVDDSVVKMRWLPFPVQGDAVSCGVFFVLDRHTATSLVAGRSRKTRRFLQIIWRSCASVSCERFCARLIVLKTPQPILTIGARCRRSTNSSTSTSQHRR</sequence>
<dbReference type="Pfam" id="PF21056">
    <property type="entry name" value="ZSWIM1-3_RNaseH-like"/>
    <property type="match status" value="1"/>
</dbReference>
<feature type="domain" description="ZSWIM1/3 RNaseH-like" evidence="2">
    <location>
        <begin position="291"/>
        <end position="415"/>
    </location>
</feature>
<evidence type="ECO:0000313" key="4">
    <source>
        <dbReference type="Proteomes" id="UP000018817"/>
    </source>
</evidence>
<dbReference type="OrthoDB" id="109811at2759"/>
<feature type="region of interest" description="Disordered" evidence="1">
    <location>
        <begin position="892"/>
        <end position="963"/>
    </location>
</feature>
<dbReference type="STRING" id="761204.W2QZD5"/>
<organism evidence="3 4">
    <name type="scientific">Phytophthora nicotianae (strain INRA-310)</name>
    <name type="common">Phytophthora parasitica</name>
    <dbReference type="NCBI Taxonomy" id="761204"/>
    <lineage>
        <taxon>Eukaryota</taxon>
        <taxon>Sar</taxon>
        <taxon>Stramenopiles</taxon>
        <taxon>Oomycota</taxon>
        <taxon>Peronosporomycetes</taxon>
        <taxon>Peronosporales</taxon>
        <taxon>Peronosporaceae</taxon>
        <taxon>Phytophthora</taxon>
    </lineage>
</organism>
<feature type="region of interest" description="Disordered" evidence="1">
    <location>
        <begin position="834"/>
        <end position="855"/>
    </location>
</feature>
<dbReference type="Proteomes" id="UP000018817">
    <property type="component" value="Unassembled WGS sequence"/>
</dbReference>
<dbReference type="OMA" id="TSENTCH"/>
<dbReference type="PANTHER" id="PTHR31569">
    <property type="entry name" value="SWIM-TYPE DOMAIN-CONTAINING PROTEIN"/>
    <property type="match status" value="1"/>
</dbReference>
<dbReference type="GeneID" id="20174256"/>
<feature type="compositionally biased region" description="Basic and acidic residues" evidence="1">
    <location>
        <begin position="29"/>
        <end position="40"/>
    </location>
</feature>
<dbReference type="InterPro" id="IPR048324">
    <property type="entry name" value="ZSWIM1-3_RNaseH-like"/>
</dbReference>
<reference evidence="4" key="1">
    <citation type="submission" date="2011-12" db="EMBL/GenBank/DDBJ databases">
        <authorList>
            <consortium name="The Broad Institute Genome Sequencing Platform"/>
            <person name="Russ C."/>
            <person name="Tyler B."/>
            <person name="Panabieres F."/>
            <person name="Shan W."/>
            <person name="Tripathy S."/>
            <person name="Grunwald N."/>
            <person name="Machado M."/>
            <person name="Young S.K."/>
            <person name="Zeng Q."/>
            <person name="Gargeya S."/>
            <person name="Fitzgerald M."/>
            <person name="Haas B."/>
            <person name="Abouelleil A."/>
            <person name="Alvarado L."/>
            <person name="Arachchi H.M."/>
            <person name="Berlin A."/>
            <person name="Chapman S.B."/>
            <person name="Gearin G."/>
            <person name="Goldberg J."/>
            <person name="Griggs A."/>
            <person name="Gujja S."/>
            <person name="Hansen M."/>
            <person name="Heiman D."/>
            <person name="Howarth C."/>
            <person name="Larimer J."/>
            <person name="Lui A."/>
            <person name="MacDonald P.J.P."/>
            <person name="McCowen C."/>
            <person name="Montmayeur A."/>
            <person name="Murphy C."/>
            <person name="Neiman D."/>
            <person name="Pearson M."/>
            <person name="Priest M."/>
            <person name="Roberts A."/>
            <person name="Saif S."/>
            <person name="Shea T."/>
            <person name="Sisk P."/>
            <person name="Stolte C."/>
            <person name="Sykes S."/>
            <person name="Wortman J."/>
            <person name="Nusbaum C."/>
            <person name="Birren B."/>
        </authorList>
    </citation>
    <scope>NUCLEOTIDE SEQUENCE [LARGE SCALE GENOMIC DNA]</scope>
    <source>
        <strain evidence="4">INRA-310</strain>
    </source>
</reference>
<evidence type="ECO:0000259" key="2">
    <source>
        <dbReference type="Pfam" id="PF21056"/>
    </source>
</evidence>
<name>W2QZD5_PHYN3</name>
<dbReference type="EMBL" id="KI669566">
    <property type="protein sequence ID" value="ETN18577.1"/>
    <property type="molecule type" value="Genomic_DNA"/>
</dbReference>
<gene>
    <name evidence="3" type="ORF">PPTG_04142</name>
</gene>
<evidence type="ECO:0000256" key="1">
    <source>
        <dbReference type="SAM" id="MobiDB-lite"/>
    </source>
</evidence>
<protein>
    <recommendedName>
        <fullName evidence="2">ZSWIM1/3 RNaseH-like domain-containing protein</fullName>
    </recommendedName>
</protein>
<feature type="compositionally biased region" description="Polar residues" evidence="1">
    <location>
        <begin position="837"/>
        <end position="851"/>
    </location>
</feature>
<reference evidence="3 4" key="2">
    <citation type="submission" date="2013-11" db="EMBL/GenBank/DDBJ databases">
        <title>The Genome Sequence of Phytophthora parasitica INRA-310.</title>
        <authorList>
            <consortium name="The Broad Institute Genomics Platform"/>
            <person name="Russ C."/>
            <person name="Tyler B."/>
            <person name="Panabieres F."/>
            <person name="Shan W."/>
            <person name="Tripathy S."/>
            <person name="Grunwald N."/>
            <person name="Machado M."/>
            <person name="Johnson C.S."/>
            <person name="Arredondo F."/>
            <person name="Hong C."/>
            <person name="Coffey M."/>
            <person name="Young S.K."/>
            <person name="Zeng Q."/>
            <person name="Gargeya S."/>
            <person name="Fitzgerald M."/>
            <person name="Abouelleil A."/>
            <person name="Alvarado L."/>
            <person name="Chapman S.B."/>
            <person name="Gainer-Dewar J."/>
            <person name="Goldberg J."/>
            <person name="Griggs A."/>
            <person name="Gujja S."/>
            <person name="Hansen M."/>
            <person name="Howarth C."/>
            <person name="Imamovic A."/>
            <person name="Ireland A."/>
            <person name="Larimer J."/>
            <person name="McCowan C."/>
            <person name="Murphy C."/>
            <person name="Pearson M."/>
            <person name="Poon T.W."/>
            <person name="Priest M."/>
            <person name="Roberts A."/>
            <person name="Saif S."/>
            <person name="Shea T."/>
            <person name="Sykes S."/>
            <person name="Wortman J."/>
            <person name="Nusbaum C."/>
            <person name="Birren B."/>
        </authorList>
    </citation>
    <scope>NUCLEOTIDE SEQUENCE [LARGE SCALE GENOMIC DNA]</scope>
    <source>
        <strain evidence="3 4">INRA-310</strain>
    </source>
</reference>
<accession>W2QZD5</accession>